<dbReference type="EMBL" id="JBHLZN010000001">
    <property type="protein sequence ID" value="MFB9885617.1"/>
    <property type="molecule type" value="Genomic_DNA"/>
</dbReference>
<dbReference type="PANTHER" id="PTHR47268:SF4">
    <property type="entry name" value="ACYLPHOSPHATASE"/>
    <property type="match status" value="1"/>
</dbReference>
<evidence type="ECO:0000256" key="1">
    <source>
        <dbReference type="ARBA" id="ARBA00005614"/>
    </source>
</evidence>
<dbReference type="SUPFAM" id="SSF54975">
    <property type="entry name" value="Acylphosphatase/BLUF domain-like"/>
    <property type="match status" value="1"/>
</dbReference>
<evidence type="ECO:0000256" key="3">
    <source>
        <dbReference type="ARBA" id="ARBA00015991"/>
    </source>
</evidence>
<dbReference type="Proteomes" id="UP001589628">
    <property type="component" value="Unassembled WGS sequence"/>
</dbReference>
<dbReference type="PROSITE" id="PS00150">
    <property type="entry name" value="ACYLPHOSPHATASE_1"/>
    <property type="match status" value="1"/>
</dbReference>
<evidence type="ECO:0000256" key="6">
    <source>
        <dbReference type="RuleBase" id="RU000553"/>
    </source>
</evidence>
<proteinExistence type="inferred from homology"/>
<evidence type="ECO:0000256" key="4">
    <source>
        <dbReference type="ARBA" id="ARBA00047645"/>
    </source>
</evidence>
<dbReference type="PANTHER" id="PTHR47268">
    <property type="entry name" value="ACYLPHOSPHATASE"/>
    <property type="match status" value="1"/>
</dbReference>
<dbReference type="PROSITE" id="PS51160">
    <property type="entry name" value="ACYLPHOSPHATASE_3"/>
    <property type="match status" value="1"/>
</dbReference>
<dbReference type="PRINTS" id="PR00112">
    <property type="entry name" value="ACYLPHPHTASE"/>
</dbReference>
<comment type="similarity">
    <text evidence="1 7">Belongs to the acylphosphatase family.</text>
</comment>
<gene>
    <name evidence="9" type="ORF">ACFFLH_04255</name>
</gene>
<comment type="catalytic activity">
    <reaction evidence="4 5 6">
        <text>an acyl phosphate + H2O = a carboxylate + phosphate + H(+)</text>
        <dbReference type="Rhea" id="RHEA:14965"/>
        <dbReference type="ChEBI" id="CHEBI:15377"/>
        <dbReference type="ChEBI" id="CHEBI:15378"/>
        <dbReference type="ChEBI" id="CHEBI:29067"/>
        <dbReference type="ChEBI" id="CHEBI:43474"/>
        <dbReference type="ChEBI" id="CHEBI:59918"/>
        <dbReference type="EC" id="3.6.1.7"/>
    </reaction>
</comment>
<dbReference type="Pfam" id="PF00708">
    <property type="entry name" value="Acylphosphatase"/>
    <property type="match status" value="1"/>
</dbReference>
<dbReference type="EC" id="3.6.1.7" evidence="2 5"/>
<protein>
    <recommendedName>
        <fullName evidence="3 5">Acylphosphatase</fullName>
        <ecNumber evidence="2 5">3.6.1.7</ecNumber>
    </recommendedName>
</protein>
<feature type="active site" evidence="5">
    <location>
        <position position="23"/>
    </location>
</feature>
<feature type="active site" evidence="5">
    <location>
        <position position="41"/>
    </location>
</feature>
<reference evidence="9 10" key="1">
    <citation type="submission" date="2024-09" db="EMBL/GenBank/DDBJ databases">
        <authorList>
            <person name="Sun Q."/>
            <person name="Mori K."/>
        </authorList>
    </citation>
    <scope>NUCLEOTIDE SEQUENCE [LARGE SCALE GENOMIC DNA]</scope>
    <source>
        <strain evidence="9 10">ATCC 51285</strain>
    </source>
</reference>
<evidence type="ECO:0000313" key="9">
    <source>
        <dbReference type="EMBL" id="MFB9885617.1"/>
    </source>
</evidence>
<feature type="domain" description="Acylphosphatase-like" evidence="8">
    <location>
        <begin position="8"/>
        <end position="95"/>
    </location>
</feature>
<evidence type="ECO:0000313" key="10">
    <source>
        <dbReference type="Proteomes" id="UP001589628"/>
    </source>
</evidence>
<comment type="caution">
    <text evidence="9">The sequence shown here is derived from an EMBL/GenBank/DDBJ whole genome shotgun (WGS) entry which is preliminary data.</text>
</comment>
<evidence type="ECO:0000256" key="7">
    <source>
        <dbReference type="RuleBase" id="RU004168"/>
    </source>
</evidence>
<evidence type="ECO:0000256" key="5">
    <source>
        <dbReference type="PROSITE-ProRule" id="PRU00520"/>
    </source>
</evidence>
<accession>A0ABV5Z8P6</accession>
<dbReference type="PROSITE" id="PS00151">
    <property type="entry name" value="ACYLPHOSPHATASE_2"/>
    <property type="match status" value="1"/>
</dbReference>
<evidence type="ECO:0000256" key="2">
    <source>
        <dbReference type="ARBA" id="ARBA00012150"/>
    </source>
</evidence>
<dbReference type="RefSeq" id="WP_035461633.1">
    <property type="nucleotide sequence ID" value="NZ_JBHLZN010000001.1"/>
</dbReference>
<dbReference type="InterPro" id="IPR020456">
    <property type="entry name" value="Acylphosphatase"/>
</dbReference>
<name>A0ABV5Z8P6_9GAMM</name>
<evidence type="ECO:0000259" key="8">
    <source>
        <dbReference type="PROSITE" id="PS51160"/>
    </source>
</evidence>
<keyword evidence="5 6" id="KW-0378">Hydrolase</keyword>
<organism evidence="9 10">
    <name type="scientific">Balneatrix alpica</name>
    <dbReference type="NCBI Taxonomy" id="75684"/>
    <lineage>
        <taxon>Bacteria</taxon>
        <taxon>Pseudomonadati</taxon>
        <taxon>Pseudomonadota</taxon>
        <taxon>Gammaproteobacteria</taxon>
        <taxon>Oceanospirillales</taxon>
        <taxon>Balneatrichaceae</taxon>
        <taxon>Balneatrix</taxon>
    </lineage>
</organism>
<dbReference type="InterPro" id="IPR017968">
    <property type="entry name" value="Acylphosphatase_CS"/>
</dbReference>
<dbReference type="InterPro" id="IPR036046">
    <property type="entry name" value="Acylphosphatase-like_dom_sf"/>
</dbReference>
<dbReference type="InterPro" id="IPR001792">
    <property type="entry name" value="Acylphosphatase-like_dom"/>
</dbReference>
<sequence length="99" mass="10967">MSTVNQLAIHARVVGRVQGVWFRQSTKEQAQALGLSGWVRNLHNGDVEVWAQGAPQQVRHLETWLAKGPELAKVAEVQVVLAEWDPTCQGFVVLADAQR</sequence>
<dbReference type="Gene3D" id="3.30.70.100">
    <property type="match status" value="1"/>
</dbReference>
<keyword evidence="10" id="KW-1185">Reference proteome</keyword>